<feature type="domain" description="Zn(2)-C6 fungal-type" evidence="2">
    <location>
        <begin position="6"/>
        <end position="29"/>
    </location>
</feature>
<dbReference type="Proteomes" id="UP000054270">
    <property type="component" value="Unassembled WGS sequence"/>
</dbReference>
<dbReference type="InterPro" id="IPR036864">
    <property type="entry name" value="Zn2-C6_fun-type_DNA-bd_sf"/>
</dbReference>
<dbReference type="GO" id="GO:0000981">
    <property type="term" value="F:DNA-binding transcription factor activity, RNA polymerase II-specific"/>
    <property type="evidence" value="ECO:0007669"/>
    <property type="project" value="InterPro"/>
</dbReference>
<evidence type="ECO:0000259" key="2">
    <source>
        <dbReference type="Pfam" id="PF00172"/>
    </source>
</evidence>
<proteinExistence type="predicted"/>
<name>A0A0D2LWZ8_HYPSF</name>
<feature type="compositionally biased region" description="Low complexity" evidence="1">
    <location>
        <begin position="43"/>
        <end position="68"/>
    </location>
</feature>
<feature type="compositionally biased region" description="Low complexity" evidence="1">
    <location>
        <begin position="129"/>
        <end position="144"/>
    </location>
</feature>
<feature type="region of interest" description="Disordered" evidence="1">
    <location>
        <begin position="194"/>
        <end position="275"/>
    </location>
</feature>
<feature type="compositionally biased region" description="Low complexity" evidence="1">
    <location>
        <begin position="86"/>
        <end position="96"/>
    </location>
</feature>
<reference evidence="4" key="1">
    <citation type="submission" date="2014-04" db="EMBL/GenBank/DDBJ databases">
        <title>Evolutionary Origins and Diversification of the Mycorrhizal Mutualists.</title>
        <authorList>
            <consortium name="DOE Joint Genome Institute"/>
            <consortium name="Mycorrhizal Genomics Consortium"/>
            <person name="Kohler A."/>
            <person name="Kuo A."/>
            <person name="Nagy L.G."/>
            <person name="Floudas D."/>
            <person name="Copeland A."/>
            <person name="Barry K.W."/>
            <person name="Cichocki N."/>
            <person name="Veneault-Fourrey C."/>
            <person name="LaButti K."/>
            <person name="Lindquist E.A."/>
            <person name="Lipzen A."/>
            <person name="Lundell T."/>
            <person name="Morin E."/>
            <person name="Murat C."/>
            <person name="Riley R."/>
            <person name="Ohm R."/>
            <person name="Sun H."/>
            <person name="Tunlid A."/>
            <person name="Henrissat B."/>
            <person name="Grigoriev I.V."/>
            <person name="Hibbett D.S."/>
            <person name="Martin F."/>
        </authorList>
    </citation>
    <scope>NUCLEOTIDE SEQUENCE [LARGE SCALE GENOMIC DNA]</scope>
    <source>
        <strain evidence="4">FD-334 SS-4</strain>
    </source>
</reference>
<evidence type="ECO:0000256" key="1">
    <source>
        <dbReference type="SAM" id="MobiDB-lite"/>
    </source>
</evidence>
<dbReference type="CDD" id="cd00067">
    <property type="entry name" value="GAL4"/>
    <property type="match status" value="1"/>
</dbReference>
<organism evidence="3 4">
    <name type="scientific">Hypholoma sublateritium (strain FD-334 SS-4)</name>
    <dbReference type="NCBI Taxonomy" id="945553"/>
    <lineage>
        <taxon>Eukaryota</taxon>
        <taxon>Fungi</taxon>
        <taxon>Dikarya</taxon>
        <taxon>Basidiomycota</taxon>
        <taxon>Agaricomycotina</taxon>
        <taxon>Agaricomycetes</taxon>
        <taxon>Agaricomycetidae</taxon>
        <taxon>Agaricales</taxon>
        <taxon>Agaricineae</taxon>
        <taxon>Strophariaceae</taxon>
        <taxon>Hypholoma</taxon>
    </lineage>
</organism>
<dbReference type="OrthoDB" id="2399539at2759"/>
<dbReference type="SUPFAM" id="SSF57701">
    <property type="entry name" value="Zn2/Cys6 DNA-binding domain"/>
    <property type="match status" value="1"/>
</dbReference>
<dbReference type="STRING" id="945553.A0A0D2LWZ8"/>
<dbReference type="Gene3D" id="4.10.240.10">
    <property type="entry name" value="Zn(2)-C6 fungal-type DNA-binding domain"/>
    <property type="match status" value="1"/>
</dbReference>
<gene>
    <name evidence="3" type="ORF">HYPSUDRAFT_370540</name>
</gene>
<protein>
    <recommendedName>
        <fullName evidence="2">Zn(2)-C6 fungal-type domain-containing protein</fullName>
    </recommendedName>
</protein>
<keyword evidence="4" id="KW-1185">Reference proteome</keyword>
<evidence type="ECO:0000313" key="3">
    <source>
        <dbReference type="EMBL" id="KJA15393.1"/>
    </source>
</evidence>
<evidence type="ECO:0000313" key="4">
    <source>
        <dbReference type="Proteomes" id="UP000054270"/>
    </source>
</evidence>
<accession>A0A0D2LWZ8</accession>
<dbReference type="AlphaFoldDB" id="A0A0D2LWZ8"/>
<feature type="region of interest" description="Disordered" evidence="1">
    <location>
        <begin position="28"/>
        <end position="178"/>
    </location>
</feature>
<sequence>MSQNSIKCSGEHPSCKRCITRGLACEYAKEGRVRGPNKPKPKANATSTASPTSSTSTAASAAMNSETTPTSSKTGDYGARAGPHRSQSSHSSGGSSDETPMEASSHSLFLPTSPGGRDVQSSHSEYPYRQSVSNSPPLSSPSFSRGRRPGIDSGPIPSTTSRHSSLGEHPSPRSHLMDVHLEPASSLYRLSGAAIGDEGRSRLGSSSRDIRTSDIVPRMAVHSLPPDTHLYPYQHPLQPRDQQRDAPEHSYLSETIGSRPRQVSPLSPYPIPPAAETCLSRSLASGVSISTPRPTRPVISNAA</sequence>
<dbReference type="GO" id="GO:0008270">
    <property type="term" value="F:zinc ion binding"/>
    <property type="evidence" value="ECO:0007669"/>
    <property type="project" value="InterPro"/>
</dbReference>
<dbReference type="InterPro" id="IPR001138">
    <property type="entry name" value="Zn2Cys6_DnaBD"/>
</dbReference>
<dbReference type="EMBL" id="KN817645">
    <property type="protein sequence ID" value="KJA15393.1"/>
    <property type="molecule type" value="Genomic_DNA"/>
</dbReference>
<dbReference type="Pfam" id="PF00172">
    <property type="entry name" value="Zn_clus"/>
    <property type="match status" value="1"/>
</dbReference>